<reference evidence="12" key="1">
    <citation type="submission" date="2020-09" db="EMBL/GenBank/DDBJ databases">
        <authorList>
            <person name="Kikuchi T."/>
        </authorList>
    </citation>
    <scope>NUCLEOTIDE SEQUENCE</scope>
    <source>
        <strain evidence="12">SH1</strain>
    </source>
</reference>
<feature type="transmembrane region" description="Helical" evidence="10">
    <location>
        <begin position="248"/>
        <end position="273"/>
    </location>
</feature>
<feature type="transmembrane region" description="Helical" evidence="10">
    <location>
        <begin position="99"/>
        <end position="120"/>
    </location>
</feature>
<evidence type="ECO:0000256" key="9">
    <source>
        <dbReference type="SAM" id="MobiDB-lite"/>
    </source>
</evidence>
<organism evidence="12 13">
    <name type="scientific">Bursaphelenchus okinawaensis</name>
    <dbReference type="NCBI Taxonomy" id="465554"/>
    <lineage>
        <taxon>Eukaryota</taxon>
        <taxon>Metazoa</taxon>
        <taxon>Ecdysozoa</taxon>
        <taxon>Nematoda</taxon>
        <taxon>Chromadorea</taxon>
        <taxon>Rhabditida</taxon>
        <taxon>Tylenchina</taxon>
        <taxon>Tylenchomorpha</taxon>
        <taxon>Aphelenchoidea</taxon>
        <taxon>Aphelenchoididae</taxon>
        <taxon>Bursaphelenchus</taxon>
    </lineage>
</organism>
<evidence type="ECO:0000256" key="5">
    <source>
        <dbReference type="ARBA" id="ARBA00023136"/>
    </source>
</evidence>
<feature type="transmembrane region" description="Helical" evidence="10">
    <location>
        <begin position="66"/>
        <end position="87"/>
    </location>
</feature>
<evidence type="ECO:0000256" key="6">
    <source>
        <dbReference type="ARBA" id="ARBA00023170"/>
    </source>
</evidence>
<keyword evidence="6 8" id="KW-0675">Receptor</keyword>
<feature type="transmembrane region" description="Helical" evidence="10">
    <location>
        <begin position="180"/>
        <end position="203"/>
    </location>
</feature>
<evidence type="ECO:0000256" key="1">
    <source>
        <dbReference type="ARBA" id="ARBA00004141"/>
    </source>
</evidence>
<comment type="subcellular location">
    <subcellularLocation>
        <location evidence="1">Membrane</location>
        <topology evidence="1">Multi-pass membrane protein</topology>
    </subcellularLocation>
</comment>
<dbReference type="PANTHER" id="PTHR24243:SF208">
    <property type="entry name" value="PYROKININ-1 RECEPTOR"/>
    <property type="match status" value="1"/>
</dbReference>
<gene>
    <name evidence="12" type="ORF">BOKJ2_LOCUS2938</name>
</gene>
<protein>
    <recommendedName>
        <fullName evidence="11">G-protein coupled receptors family 1 profile domain-containing protein</fullName>
    </recommendedName>
</protein>
<evidence type="ECO:0000256" key="10">
    <source>
        <dbReference type="SAM" id="Phobius"/>
    </source>
</evidence>
<sequence length="451" mass="51441">MWPDWSIWNGTDSKPYNNIVWNEAHAHRFYDNCDPIDYASPNVTQYVYQALGERCVTPAVTLPTVVIYGLILLLGFVGNLCTCIVIATNKSMHNPTNYYLFNLAVSDLLMLILGLPMELWGVFDVVYPYRFNAFFCKSRAFLIEFTSCASVLTMTCFSIERWLAICYPLKHKSFSSCYRATIAIIGVWILSFVMASPVLQIVVINKLRIPLEFITDSGWLHPSVTNDGLTILGTDFCAMDFDDHLSQMIFICGAFFGFFIFPAVVITVLYAHIMTTIKKTDRYITTDQQQNARNKKIIKMLLAVVVTFFICWTPFHMQRILAIYVTNLNPAPSEALTKLYNYIFYCSGYFYYSNSACNPVLYNIMSTRYRRAFKNTILFPFPSCKDRVMVKASSMSKPRASVSRMSTLRLSTERGSTRLTKSQEDGTSALIRHNGSQRSQRVLAKIDAAQK</sequence>
<keyword evidence="4 8" id="KW-0297">G-protein coupled receptor</keyword>
<dbReference type="Gene3D" id="1.20.1070.10">
    <property type="entry name" value="Rhodopsin 7-helix transmembrane proteins"/>
    <property type="match status" value="1"/>
</dbReference>
<keyword evidence="2 8" id="KW-0812">Transmembrane</keyword>
<name>A0A811K497_9BILA</name>
<evidence type="ECO:0000256" key="3">
    <source>
        <dbReference type="ARBA" id="ARBA00022989"/>
    </source>
</evidence>
<comment type="similarity">
    <text evidence="8">Belongs to the G-protein coupled receptor 1 family.</text>
</comment>
<dbReference type="InterPro" id="IPR017452">
    <property type="entry name" value="GPCR_Rhodpsn_7TM"/>
</dbReference>
<dbReference type="SMART" id="SM01381">
    <property type="entry name" value="7TM_GPCR_Srsx"/>
    <property type="match status" value="1"/>
</dbReference>
<feature type="transmembrane region" description="Helical" evidence="10">
    <location>
        <begin position="140"/>
        <end position="159"/>
    </location>
</feature>
<dbReference type="Pfam" id="PF00001">
    <property type="entry name" value="7tm_1"/>
    <property type="match status" value="1"/>
</dbReference>
<comment type="caution">
    <text evidence="12">The sequence shown here is derived from an EMBL/GenBank/DDBJ whole genome shotgun (WGS) entry which is preliminary data.</text>
</comment>
<dbReference type="AlphaFoldDB" id="A0A811K497"/>
<keyword evidence="7 8" id="KW-0807">Transducer</keyword>
<dbReference type="Proteomes" id="UP000614601">
    <property type="component" value="Unassembled WGS sequence"/>
</dbReference>
<dbReference type="OrthoDB" id="5962705at2759"/>
<evidence type="ECO:0000256" key="2">
    <source>
        <dbReference type="ARBA" id="ARBA00022692"/>
    </source>
</evidence>
<feature type="domain" description="G-protein coupled receptors family 1 profile" evidence="11">
    <location>
        <begin position="78"/>
        <end position="362"/>
    </location>
</feature>
<dbReference type="GO" id="GO:0008188">
    <property type="term" value="F:neuropeptide receptor activity"/>
    <property type="evidence" value="ECO:0007669"/>
    <property type="project" value="TreeGrafter"/>
</dbReference>
<accession>A0A811K497</accession>
<keyword evidence="3 10" id="KW-1133">Transmembrane helix</keyword>
<dbReference type="PROSITE" id="PS50262">
    <property type="entry name" value="G_PROTEIN_RECEP_F1_2"/>
    <property type="match status" value="1"/>
</dbReference>
<feature type="transmembrane region" description="Helical" evidence="10">
    <location>
        <begin position="300"/>
        <end position="322"/>
    </location>
</feature>
<dbReference type="InterPro" id="IPR000276">
    <property type="entry name" value="GPCR_Rhodpsn"/>
</dbReference>
<evidence type="ECO:0000313" key="12">
    <source>
        <dbReference type="EMBL" id="CAD5209939.1"/>
    </source>
</evidence>
<dbReference type="GO" id="GO:0005886">
    <property type="term" value="C:plasma membrane"/>
    <property type="evidence" value="ECO:0007669"/>
    <property type="project" value="TreeGrafter"/>
</dbReference>
<evidence type="ECO:0000256" key="7">
    <source>
        <dbReference type="ARBA" id="ARBA00023224"/>
    </source>
</evidence>
<proteinExistence type="inferred from homology"/>
<evidence type="ECO:0000256" key="4">
    <source>
        <dbReference type="ARBA" id="ARBA00023040"/>
    </source>
</evidence>
<evidence type="ECO:0000259" key="11">
    <source>
        <dbReference type="PROSITE" id="PS50262"/>
    </source>
</evidence>
<evidence type="ECO:0000313" key="13">
    <source>
        <dbReference type="Proteomes" id="UP000614601"/>
    </source>
</evidence>
<dbReference type="EMBL" id="CAJFCW020000002">
    <property type="protein sequence ID" value="CAG9090417.1"/>
    <property type="molecule type" value="Genomic_DNA"/>
</dbReference>
<dbReference type="SUPFAM" id="SSF81321">
    <property type="entry name" value="Family A G protein-coupled receptor-like"/>
    <property type="match status" value="1"/>
</dbReference>
<feature type="compositionally biased region" description="Basic and acidic residues" evidence="9">
    <location>
        <begin position="413"/>
        <end position="424"/>
    </location>
</feature>
<keyword evidence="5 10" id="KW-0472">Membrane</keyword>
<dbReference type="EMBL" id="CAJFDH010000002">
    <property type="protein sequence ID" value="CAD5209939.1"/>
    <property type="molecule type" value="Genomic_DNA"/>
</dbReference>
<dbReference type="PANTHER" id="PTHR24243">
    <property type="entry name" value="G-PROTEIN COUPLED RECEPTOR"/>
    <property type="match status" value="1"/>
</dbReference>
<feature type="region of interest" description="Disordered" evidence="9">
    <location>
        <begin position="413"/>
        <end position="436"/>
    </location>
</feature>
<dbReference type="Proteomes" id="UP000783686">
    <property type="component" value="Unassembled WGS sequence"/>
</dbReference>
<dbReference type="PROSITE" id="PS00237">
    <property type="entry name" value="G_PROTEIN_RECEP_F1_1"/>
    <property type="match status" value="1"/>
</dbReference>
<feature type="transmembrane region" description="Helical" evidence="10">
    <location>
        <begin position="342"/>
        <end position="364"/>
    </location>
</feature>
<evidence type="ECO:0000256" key="8">
    <source>
        <dbReference type="RuleBase" id="RU000688"/>
    </source>
</evidence>
<keyword evidence="13" id="KW-1185">Reference proteome</keyword>
<dbReference type="PRINTS" id="PR00237">
    <property type="entry name" value="GPCRRHODOPSN"/>
</dbReference>